<organism evidence="10 11">
    <name type="scientific">Allonocardiopsis opalescens</name>
    <dbReference type="NCBI Taxonomy" id="1144618"/>
    <lineage>
        <taxon>Bacteria</taxon>
        <taxon>Bacillati</taxon>
        <taxon>Actinomycetota</taxon>
        <taxon>Actinomycetes</taxon>
        <taxon>Streptosporangiales</taxon>
        <taxon>Allonocardiopsis</taxon>
    </lineage>
</organism>
<keyword evidence="8" id="KW-0812">Transmembrane</keyword>
<evidence type="ECO:0000259" key="9">
    <source>
        <dbReference type="PROSITE" id="PS50011"/>
    </source>
</evidence>
<keyword evidence="2" id="KW-0723">Serine/threonine-protein kinase</keyword>
<dbReference type="Gene3D" id="1.10.510.10">
    <property type="entry name" value="Transferase(Phosphotransferase) domain 1"/>
    <property type="match status" value="1"/>
</dbReference>
<proteinExistence type="predicted"/>
<keyword evidence="4" id="KW-0547">Nucleotide-binding</keyword>
<dbReference type="PANTHER" id="PTHR43289:SF6">
    <property type="entry name" value="SERINE_THREONINE-PROTEIN KINASE NEKL-3"/>
    <property type="match status" value="1"/>
</dbReference>
<feature type="region of interest" description="Disordered" evidence="7">
    <location>
        <begin position="300"/>
        <end position="340"/>
    </location>
</feature>
<evidence type="ECO:0000256" key="6">
    <source>
        <dbReference type="ARBA" id="ARBA00022840"/>
    </source>
</evidence>
<dbReference type="SUPFAM" id="SSF56112">
    <property type="entry name" value="Protein kinase-like (PK-like)"/>
    <property type="match status" value="1"/>
</dbReference>
<feature type="transmembrane region" description="Helical" evidence="8">
    <location>
        <begin position="346"/>
        <end position="368"/>
    </location>
</feature>
<reference evidence="10 11" key="1">
    <citation type="submission" date="2018-03" db="EMBL/GenBank/DDBJ databases">
        <title>Genomic Encyclopedia of Archaeal and Bacterial Type Strains, Phase II (KMG-II): from individual species to whole genera.</title>
        <authorList>
            <person name="Goeker M."/>
        </authorList>
    </citation>
    <scope>NUCLEOTIDE SEQUENCE [LARGE SCALE GENOMIC DNA]</scope>
    <source>
        <strain evidence="10 11">DSM 45601</strain>
    </source>
</reference>
<evidence type="ECO:0000256" key="3">
    <source>
        <dbReference type="ARBA" id="ARBA00022679"/>
    </source>
</evidence>
<evidence type="ECO:0000256" key="7">
    <source>
        <dbReference type="SAM" id="MobiDB-lite"/>
    </source>
</evidence>
<dbReference type="InterPro" id="IPR000719">
    <property type="entry name" value="Prot_kinase_dom"/>
</dbReference>
<evidence type="ECO:0000256" key="5">
    <source>
        <dbReference type="ARBA" id="ARBA00022777"/>
    </source>
</evidence>
<name>A0A2T0Q436_9ACTN</name>
<evidence type="ECO:0000256" key="8">
    <source>
        <dbReference type="SAM" id="Phobius"/>
    </source>
</evidence>
<evidence type="ECO:0000256" key="2">
    <source>
        <dbReference type="ARBA" id="ARBA00022527"/>
    </source>
</evidence>
<dbReference type="RefSeq" id="WP_106245809.1">
    <property type="nucleotide sequence ID" value="NZ_PVZC01000004.1"/>
</dbReference>
<dbReference type="GO" id="GO:0004674">
    <property type="term" value="F:protein serine/threonine kinase activity"/>
    <property type="evidence" value="ECO:0007669"/>
    <property type="project" value="UniProtKB-KW"/>
</dbReference>
<evidence type="ECO:0000256" key="4">
    <source>
        <dbReference type="ARBA" id="ARBA00022741"/>
    </source>
</evidence>
<keyword evidence="5 10" id="KW-0418">Kinase</keyword>
<dbReference type="OrthoDB" id="4028076at2"/>
<dbReference type="InterPro" id="IPR011009">
    <property type="entry name" value="Kinase-like_dom_sf"/>
</dbReference>
<keyword evidence="8" id="KW-1133">Transmembrane helix</keyword>
<dbReference type="EC" id="2.7.11.1" evidence="1"/>
<gene>
    <name evidence="10" type="ORF">CLV72_104144</name>
</gene>
<accession>A0A2T0Q436</accession>
<dbReference type="GO" id="GO:0005524">
    <property type="term" value="F:ATP binding"/>
    <property type="evidence" value="ECO:0007669"/>
    <property type="project" value="UniProtKB-KW"/>
</dbReference>
<dbReference type="Proteomes" id="UP000237846">
    <property type="component" value="Unassembled WGS sequence"/>
</dbReference>
<keyword evidence="8" id="KW-0472">Membrane</keyword>
<dbReference type="EMBL" id="PVZC01000004">
    <property type="protein sequence ID" value="PRX98566.1"/>
    <property type="molecule type" value="Genomic_DNA"/>
</dbReference>
<dbReference type="PANTHER" id="PTHR43289">
    <property type="entry name" value="MITOGEN-ACTIVATED PROTEIN KINASE KINASE KINASE 20-RELATED"/>
    <property type="match status" value="1"/>
</dbReference>
<sequence>MTQPIAEEELRYLRADDASVEITRKVRHVGELVSPPASSLRRRLVREQGSERLLMQLRMPEDPSPRERMRALEQLDGEILAGVRLARLVQRSGADGHPAVLSRLVGYGDAPGNPFALLDPYIGEPLAALLDRRALFEDERMEFQRGLLEALAWTAAAGVVHRAVSPATVRWDADLRRVQLCDFSRATVADTPRTPVGVKPWASPDQRDGVGFADPRDDVWSAGLVLFQALHGHDPGAFTRLPLSEHPDFAERYQAVFAGTAAQRPTAATLLERIAPRVAPVRVTVGEELAKDRAAFRRLRGNKLGEPEPVAGARPRADTVPPPGPARSQGESGGTSGPLEPSPPGLWLPIGVVIVVLAAGAVVAYLLLAR</sequence>
<protein>
    <recommendedName>
        <fullName evidence="1">non-specific serine/threonine protein kinase</fullName>
        <ecNumber evidence="1">2.7.11.1</ecNumber>
    </recommendedName>
</protein>
<evidence type="ECO:0000256" key="1">
    <source>
        <dbReference type="ARBA" id="ARBA00012513"/>
    </source>
</evidence>
<dbReference type="AlphaFoldDB" id="A0A2T0Q436"/>
<keyword evidence="6" id="KW-0067">ATP-binding</keyword>
<dbReference type="PROSITE" id="PS50011">
    <property type="entry name" value="PROTEIN_KINASE_DOM"/>
    <property type="match status" value="1"/>
</dbReference>
<comment type="caution">
    <text evidence="10">The sequence shown here is derived from an EMBL/GenBank/DDBJ whole genome shotgun (WGS) entry which is preliminary data.</text>
</comment>
<evidence type="ECO:0000313" key="10">
    <source>
        <dbReference type="EMBL" id="PRX98566.1"/>
    </source>
</evidence>
<keyword evidence="11" id="KW-1185">Reference proteome</keyword>
<evidence type="ECO:0000313" key="11">
    <source>
        <dbReference type="Proteomes" id="UP000237846"/>
    </source>
</evidence>
<feature type="domain" description="Protein kinase" evidence="9">
    <location>
        <begin position="23"/>
        <end position="296"/>
    </location>
</feature>
<keyword evidence="3" id="KW-0808">Transferase</keyword>